<dbReference type="AlphaFoldDB" id="A0A1I8GBG9"/>
<name>A0A1I8GBG9_9PLAT</name>
<evidence type="ECO:0000256" key="8">
    <source>
        <dbReference type="ARBA" id="ARBA00023034"/>
    </source>
</evidence>
<reference evidence="15" key="1">
    <citation type="submission" date="2016-11" db="UniProtKB">
        <authorList>
            <consortium name="WormBaseParasite"/>
        </authorList>
    </citation>
    <scope>IDENTIFICATION</scope>
</reference>
<dbReference type="Pfam" id="PF01762">
    <property type="entry name" value="Galactosyl_T"/>
    <property type="match status" value="2"/>
</dbReference>
<keyword evidence="5" id="KW-0812">Transmembrane</keyword>
<evidence type="ECO:0000256" key="1">
    <source>
        <dbReference type="ARBA" id="ARBA00004323"/>
    </source>
</evidence>
<dbReference type="GO" id="GO:0000139">
    <property type="term" value="C:Golgi membrane"/>
    <property type="evidence" value="ECO:0007669"/>
    <property type="project" value="UniProtKB-SubCell"/>
</dbReference>
<keyword evidence="6" id="KW-0735">Signal-anchor</keyword>
<dbReference type="PANTHER" id="PTHR11214:SF364">
    <property type="entry name" value="HEXOSYLTRANSFERASE"/>
    <property type="match status" value="1"/>
</dbReference>
<organism evidence="14 15">
    <name type="scientific">Macrostomum lignano</name>
    <dbReference type="NCBI Taxonomy" id="282301"/>
    <lineage>
        <taxon>Eukaryota</taxon>
        <taxon>Metazoa</taxon>
        <taxon>Spiralia</taxon>
        <taxon>Lophotrochozoa</taxon>
        <taxon>Platyhelminthes</taxon>
        <taxon>Rhabditophora</taxon>
        <taxon>Macrostomorpha</taxon>
        <taxon>Macrostomida</taxon>
        <taxon>Macrostomidae</taxon>
        <taxon>Macrostomum</taxon>
    </lineage>
</organism>
<feature type="signal peptide" evidence="13">
    <location>
        <begin position="1"/>
        <end position="21"/>
    </location>
</feature>
<evidence type="ECO:0000256" key="3">
    <source>
        <dbReference type="ARBA" id="ARBA00022676"/>
    </source>
</evidence>
<dbReference type="GO" id="GO:0006493">
    <property type="term" value="P:protein O-linked glycosylation"/>
    <property type="evidence" value="ECO:0007669"/>
    <property type="project" value="TreeGrafter"/>
</dbReference>
<dbReference type="Proteomes" id="UP000095280">
    <property type="component" value="Unplaced"/>
</dbReference>
<evidence type="ECO:0000256" key="4">
    <source>
        <dbReference type="ARBA" id="ARBA00022679"/>
    </source>
</evidence>
<keyword evidence="14" id="KW-1185">Reference proteome</keyword>
<keyword evidence="13" id="KW-0732">Signal</keyword>
<comment type="subcellular location">
    <subcellularLocation>
        <location evidence="1 11">Golgi apparatus membrane</location>
        <topology evidence="1 11">Single-pass type II membrane protein</topology>
    </subcellularLocation>
</comment>
<evidence type="ECO:0000256" key="5">
    <source>
        <dbReference type="ARBA" id="ARBA00022692"/>
    </source>
</evidence>
<dbReference type="EC" id="2.4.1.-" evidence="11"/>
<dbReference type="Gene3D" id="3.90.550.50">
    <property type="match status" value="1"/>
</dbReference>
<feature type="compositionally biased region" description="Polar residues" evidence="12">
    <location>
        <begin position="54"/>
        <end position="74"/>
    </location>
</feature>
<protein>
    <recommendedName>
        <fullName evidence="11">Hexosyltransferase</fullName>
        <ecNumber evidence="11">2.4.1.-</ecNumber>
    </recommendedName>
</protein>
<keyword evidence="4" id="KW-0808">Transferase</keyword>
<dbReference type="GO" id="GO:0016758">
    <property type="term" value="F:hexosyltransferase activity"/>
    <property type="evidence" value="ECO:0007669"/>
    <property type="project" value="InterPro"/>
</dbReference>
<evidence type="ECO:0000313" key="15">
    <source>
        <dbReference type="WBParaSite" id="maker-uti_cns_0001328-snap-gene-1.13-mRNA-1"/>
    </source>
</evidence>
<feature type="region of interest" description="Disordered" evidence="12">
    <location>
        <begin position="43"/>
        <end position="74"/>
    </location>
</feature>
<feature type="compositionally biased region" description="Basic and acidic residues" evidence="12">
    <location>
        <begin position="43"/>
        <end position="52"/>
    </location>
</feature>
<evidence type="ECO:0000256" key="11">
    <source>
        <dbReference type="RuleBase" id="RU363063"/>
    </source>
</evidence>
<comment type="similarity">
    <text evidence="2 11">Belongs to the glycosyltransferase 31 family.</text>
</comment>
<dbReference type="WBParaSite" id="maker-uti_cns_0001328-snap-gene-1.13-mRNA-1">
    <property type="protein sequence ID" value="maker-uti_cns_0001328-snap-gene-1.13-mRNA-1"/>
    <property type="gene ID" value="maker-uti_cns_0001328-snap-gene-1.13"/>
</dbReference>
<feature type="chain" id="PRO_5009319292" description="Hexosyltransferase" evidence="13">
    <location>
        <begin position="22"/>
        <end position="502"/>
    </location>
</feature>
<evidence type="ECO:0000256" key="7">
    <source>
        <dbReference type="ARBA" id="ARBA00022989"/>
    </source>
</evidence>
<evidence type="ECO:0000256" key="2">
    <source>
        <dbReference type="ARBA" id="ARBA00008661"/>
    </source>
</evidence>
<evidence type="ECO:0000256" key="12">
    <source>
        <dbReference type="SAM" id="MobiDB-lite"/>
    </source>
</evidence>
<keyword evidence="7" id="KW-1133">Transmembrane helix</keyword>
<keyword evidence="10" id="KW-0325">Glycoprotein</keyword>
<accession>A0A1I8GBG9</accession>
<sequence length="502" mass="57869">MLLGVAAYCTVMAVILSKTLASDPKFGQLDNAWPHQSGYLEKGGKVQKDYKPNSEPSQQSVNSQGLSESLPTQKPTTLQYRERCWRANFSSPERRPVDHTPRPFLLGESAARCRGDIFLLIAVQSAVQHRARRDLIRATWAAVTNIGGDRLQTVFFVGTTNDKRQAEALRRESDSRADIVQADFVDTYRNLTYKHLYALRWIAESCRSVRYVMKVDDDVVLNVFRLRESLRELVGSRTDDFFYCQVSQVKPIRNKKIKWHVTYEEYPDDRYPDYCKGFGYVMSFGLIEKLHQCAKWRRYFWIDDVFVSGDLASALGAPRIQWEDGWGAKRLHPRLAGPEANQMVLANAGSNAVAPSLNRRVWRAIVIRSKPIRNRRHKWYVAYEEWPGDRYPDYCKGFGYVMSFGLIEKLHQCAKWRRYFWIDDVFVSGDLASALGAPRIQWEDGWGAKRLHPRLAGPEANQMVLANADGNFMVPSLNRRVWRAIVRFSDWGWEDGDAVYSE</sequence>
<keyword evidence="8 11" id="KW-0333">Golgi apparatus</keyword>
<evidence type="ECO:0000256" key="6">
    <source>
        <dbReference type="ARBA" id="ARBA00022968"/>
    </source>
</evidence>
<dbReference type="FunFam" id="3.90.550.50:FF:000001">
    <property type="entry name" value="Hexosyltransferase"/>
    <property type="match status" value="1"/>
</dbReference>
<evidence type="ECO:0000313" key="14">
    <source>
        <dbReference type="Proteomes" id="UP000095280"/>
    </source>
</evidence>
<keyword evidence="9" id="KW-0472">Membrane</keyword>
<evidence type="ECO:0000256" key="13">
    <source>
        <dbReference type="SAM" id="SignalP"/>
    </source>
</evidence>
<keyword evidence="3 11" id="KW-0328">Glycosyltransferase</keyword>
<dbReference type="PANTHER" id="PTHR11214">
    <property type="entry name" value="BETA-1,3-N-ACETYLGLUCOSAMINYLTRANSFERASE"/>
    <property type="match status" value="1"/>
</dbReference>
<dbReference type="InterPro" id="IPR002659">
    <property type="entry name" value="Glyco_trans_31"/>
</dbReference>
<evidence type="ECO:0000256" key="10">
    <source>
        <dbReference type="ARBA" id="ARBA00023180"/>
    </source>
</evidence>
<proteinExistence type="inferred from homology"/>
<evidence type="ECO:0000256" key="9">
    <source>
        <dbReference type="ARBA" id="ARBA00023136"/>
    </source>
</evidence>